<dbReference type="InterPro" id="IPR019587">
    <property type="entry name" value="Polyketide_cyclase/dehydratase"/>
</dbReference>
<dbReference type="Proteomes" id="UP000749040">
    <property type="component" value="Unassembled WGS sequence"/>
</dbReference>
<reference evidence="1 2" key="1">
    <citation type="submission" date="2021-01" db="EMBL/GenBank/DDBJ databases">
        <title>Streptomyces acididurans sp. nov., isolated from a peat swamp forest soil.</title>
        <authorList>
            <person name="Chantavorakit T."/>
            <person name="Duangmal K."/>
        </authorList>
    </citation>
    <scope>NUCLEOTIDE SEQUENCE [LARGE SCALE GENOMIC DNA]</scope>
    <source>
        <strain evidence="1 2">KK5PA1</strain>
    </source>
</reference>
<dbReference type="EMBL" id="JADKYB010000011">
    <property type="protein sequence ID" value="MBM9507147.1"/>
    <property type="molecule type" value="Genomic_DNA"/>
</dbReference>
<dbReference type="InterPro" id="IPR023393">
    <property type="entry name" value="START-like_dom_sf"/>
</dbReference>
<accession>A0ABS2TVP1</accession>
<dbReference type="RefSeq" id="WP_205358992.1">
    <property type="nucleotide sequence ID" value="NZ_JADKYB010000011.1"/>
</dbReference>
<dbReference type="SUPFAM" id="SSF55961">
    <property type="entry name" value="Bet v1-like"/>
    <property type="match status" value="1"/>
</dbReference>
<evidence type="ECO:0000313" key="1">
    <source>
        <dbReference type="EMBL" id="MBM9507147.1"/>
    </source>
</evidence>
<evidence type="ECO:0000313" key="2">
    <source>
        <dbReference type="Proteomes" id="UP000749040"/>
    </source>
</evidence>
<dbReference type="Gene3D" id="3.30.530.20">
    <property type="match status" value="1"/>
</dbReference>
<protein>
    <submittedName>
        <fullName evidence="1">SRPBCC family protein</fullName>
    </submittedName>
</protein>
<gene>
    <name evidence="1" type="ORF">ITX44_21950</name>
</gene>
<keyword evidence="2" id="KW-1185">Reference proteome</keyword>
<name>A0ABS2TVP1_9ACTN</name>
<sequence length="144" mass="15751">MTVRSSQVSVDASPAVVRRILLEASALAEWNPAFLSIQAPETAAAGQRYPIRTRGGLSGYLEYRDIADERIVGHWEVPGLSEDHVWELRAAGGRTEVRHSFEHRGLLAAVLRPAFADVAQMRLDRLAQRAAARAHGSRNGRGTA</sequence>
<proteinExistence type="predicted"/>
<comment type="caution">
    <text evidence="1">The sequence shown here is derived from an EMBL/GenBank/DDBJ whole genome shotgun (WGS) entry which is preliminary data.</text>
</comment>
<dbReference type="Pfam" id="PF10604">
    <property type="entry name" value="Polyketide_cyc2"/>
    <property type="match status" value="1"/>
</dbReference>
<organism evidence="1 2">
    <name type="scientific">Actinacidiphila acididurans</name>
    <dbReference type="NCBI Taxonomy" id="2784346"/>
    <lineage>
        <taxon>Bacteria</taxon>
        <taxon>Bacillati</taxon>
        <taxon>Actinomycetota</taxon>
        <taxon>Actinomycetes</taxon>
        <taxon>Kitasatosporales</taxon>
        <taxon>Streptomycetaceae</taxon>
        <taxon>Actinacidiphila</taxon>
    </lineage>
</organism>